<keyword evidence="4" id="KW-0812">Transmembrane</keyword>
<gene>
    <name evidence="5" type="ORF">BKP35_14360</name>
</gene>
<organism evidence="5 6">
    <name type="scientific">Anaerobacillus arseniciselenatis</name>
    <dbReference type="NCBI Taxonomy" id="85682"/>
    <lineage>
        <taxon>Bacteria</taxon>
        <taxon>Bacillati</taxon>
        <taxon>Bacillota</taxon>
        <taxon>Bacilli</taxon>
        <taxon>Bacillales</taxon>
        <taxon>Bacillaceae</taxon>
        <taxon>Anaerobacillus</taxon>
    </lineage>
</organism>
<dbReference type="GO" id="GO:0015627">
    <property type="term" value="C:type II protein secretion system complex"/>
    <property type="evidence" value="ECO:0007669"/>
    <property type="project" value="InterPro"/>
</dbReference>
<comment type="caution">
    <text evidence="5">The sequence shown here is derived from an EMBL/GenBank/DDBJ whole genome shotgun (WGS) entry which is preliminary data.</text>
</comment>
<evidence type="ECO:0000256" key="2">
    <source>
        <dbReference type="ARBA" id="ARBA00022481"/>
    </source>
</evidence>
<comment type="subcellular location">
    <subcellularLocation>
        <location evidence="1">Cell surface</location>
    </subcellularLocation>
</comment>
<dbReference type="InterPro" id="IPR045584">
    <property type="entry name" value="Pilin-like"/>
</dbReference>
<proteinExistence type="predicted"/>
<dbReference type="Gene3D" id="3.30.700.10">
    <property type="entry name" value="Glycoprotein, Type 4 Pilin"/>
    <property type="match status" value="1"/>
</dbReference>
<evidence type="ECO:0000256" key="3">
    <source>
        <dbReference type="ARBA" id="ARBA00023287"/>
    </source>
</evidence>
<name>A0A1S2LEY4_9BACI</name>
<dbReference type="GO" id="GO:0030420">
    <property type="term" value="P:establishment of competence for transformation"/>
    <property type="evidence" value="ECO:0007669"/>
    <property type="project" value="UniProtKB-KW"/>
</dbReference>
<dbReference type="OrthoDB" id="2454081at2"/>
<feature type="transmembrane region" description="Helical" evidence="4">
    <location>
        <begin position="20"/>
        <end position="42"/>
    </location>
</feature>
<evidence type="ECO:0000256" key="4">
    <source>
        <dbReference type="SAM" id="Phobius"/>
    </source>
</evidence>
<dbReference type="GO" id="GO:0009986">
    <property type="term" value="C:cell surface"/>
    <property type="evidence" value="ECO:0007669"/>
    <property type="project" value="UniProtKB-SubCell"/>
</dbReference>
<dbReference type="GO" id="GO:0015628">
    <property type="term" value="P:protein secretion by the type II secretion system"/>
    <property type="evidence" value="ECO:0007669"/>
    <property type="project" value="InterPro"/>
</dbReference>
<protein>
    <recommendedName>
        <fullName evidence="7">Prepilin-type N-terminal cleavage/methylation domain-containing protein</fullName>
    </recommendedName>
</protein>
<accession>A0A1S2LEY4</accession>
<keyword evidence="2" id="KW-0488">Methylation</keyword>
<evidence type="ECO:0000313" key="5">
    <source>
        <dbReference type="EMBL" id="OIJ10277.1"/>
    </source>
</evidence>
<dbReference type="SUPFAM" id="SSF54523">
    <property type="entry name" value="Pili subunits"/>
    <property type="match status" value="1"/>
</dbReference>
<sequence length="136" mass="14625">MRQLLLKRLKNQKGLTLIELLAVVVILGIIAAIAVPSIAGIIEKSRENAAVANAEMLLSASRLYAASNNVPNGTYVDDTDEGKAIAEFIESDLNDPWDSTVPEWSVTFEDNVPEVTIEYSEGTASGSAGNVTFDRD</sequence>
<dbReference type="InterPro" id="IPR012902">
    <property type="entry name" value="N_methyl_site"/>
</dbReference>
<keyword evidence="4" id="KW-1133">Transmembrane helix</keyword>
<dbReference type="AlphaFoldDB" id="A0A1S2LEY4"/>
<evidence type="ECO:0000256" key="1">
    <source>
        <dbReference type="ARBA" id="ARBA00004241"/>
    </source>
</evidence>
<keyword evidence="6" id="KW-1185">Reference proteome</keyword>
<evidence type="ECO:0008006" key="7">
    <source>
        <dbReference type="Google" id="ProtNLM"/>
    </source>
</evidence>
<keyword evidence="4" id="KW-0472">Membrane</keyword>
<dbReference type="NCBIfam" id="TIGR02532">
    <property type="entry name" value="IV_pilin_GFxxxE"/>
    <property type="match status" value="1"/>
</dbReference>
<dbReference type="PROSITE" id="PS00409">
    <property type="entry name" value="PROKAR_NTER_METHYL"/>
    <property type="match status" value="1"/>
</dbReference>
<dbReference type="RefSeq" id="WP_071314041.1">
    <property type="nucleotide sequence ID" value="NZ_MLQQ01000040.1"/>
</dbReference>
<evidence type="ECO:0000313" key="6">
    <source>
        <dbReference type="Proteomes" id="UP000180098"/>
    </source>
</evidence>
<keyword evidence="3" id="KW-0178">Competence</keyword>
<dbReference type="PRINTS" id="PR00813">
    <property type="entry name" value="BCTERIALGSPG"/>
</dbReference>
<dbReference type="Pfam" id="PF07963">
    <property type="entry name" value="N_methyl"/>
    <property type="match status" value="1"/>
</dbReference>
<dbReference type="Proteomes" id="UP000180098">
    <property type="component" value="Unassembled WGS sequence"/>
</dbReference>
<dbReference type="InterPro" id="IPR000983">
    <property type="entry name" value="Bac_GSPG_pilin"/>
</dbReference>
<dbReference type="PANTHER" id="PTHR30093">
    <property type="entry name" value="GENERAL SECRETION PATHWAY PROTEIN G"/>
    <property type="match status" value="1"/>
</dbReference>
<dbReference type="EMBL" id="MLQQ01000040">
    <property type="protein sequence ID" value="OIJ10277.1"/>
    <property type="molecule type" value="Genomic_DNA"/>
</dbReference>
<reference evidence="5 6" key="1">
    <citation type="submission" date="2016-10" db="EMBL/GenBank/DDBJ databases">
        <title>Draft genome sequences of four alkaliphilic bacteria belonging to the Anaerobacillus genus.</title>
        <authorList>
            <person name="Bassil N.M."/>
            <person name="Lloyd J.R."/>
        </authorList>
    </citation>
    <scope>NUCLEOTIDE SEQUENCE [LARGE SCALE GENOMIC DNA]</scope>
    <source>
        <strain evidence="5 6">DSM 15340</strain>
    </source>
</reference>